<protein>
    <submittedName>
        <fullName evidence="1">Uncharacterized protein</fullName>
    </submittedName>
</protein>
<proteinExistence type="predicted"/>
<evidence type="ECO:0000313" key="2">
    <source>
        <dbReference type="Proteomes" id="UP001239111"/>
    </source>
</evidence>
<reference evidence="1" key="1">
    <citation type="submission" date="2023-04" db="EMBL/GenBank/DDBJ databases">
        <title>A chromosome-level genome assembly of the parasitoid wasp Eretmocerus hayati.</title>
        <authorList>
            <person name="Zhong Y."/>
            <person name="Liu S."/>
            <person name="Liu Y."/>
        </authorList>
    </citation>
    <scope>NUCLEOTIDE SEQUENCE</scope>
    <source>
        <strain evidence="1">ZJU_SS_LIU_2023</strain>
    </source>
</reference>
<name>A0ACC2NDP6_9HYME</name>
<gene>
    <name evidence="1" type="ORF">QAD02_000476</name>
</gene>
<sequence length="107" mass="12009">MDQVLVEVDAKIQDMEEYIKVKLLDVLSDEVKKCIPGSTELFEADLGCITEALKKLESNSVRMVQVSINNISITQKTDVQKLMDQAAGRAVTDWYECPGVDHKKKHA</sequence>
<accession>A0ACC2NDP6</accession>
<dbReference type="Proteomes" id="UP001239111">
    <property type="component" value="Chromosome 3"/>
</dbReference>
<dbReference type="EMBL" id="CM056743">
    <property type="protein sequence ID" value="KAJ8669217.1"/>
    <property type="molecule type" value="Genomic_DNA"/>
</dbReference>
<keyword evidence="2" id="KW-1185">Reference proteome</keyword>
<comment type="caution">
    <text evidence="1">The sequence shown here is derived from an EMBL/GenBank/DDBJ whole genome shotgun (WGS) entry which is preliminary data.</text>
</comment>
<organism evidence="1 2">
    <name type="scientific">Eretmocerus hayati</name>
    <dbReference type="NCBI Taxonomy" id="131215"/>
    <lineage>
        <taxon>Eukaryota</taxon>
        <taxon>Metazoa</taxon>
        <taxon>Ecdysozoa</taxon>
        <taxon>Arthropoda</taxon>
        <taxon>Hexapoda</taxon>
        <taxon>Insecta</taxon>
        <taxon>Pterygota</taxon>
        <taxon>Neoptera</taxon>
        <taxon>Endopterygota</taxon>
        <taxon>Hymenoptera</taxon>
        <taxon>Apocrita</taxon>
        <taxon>Proctotrupomorpha</taxon>
        <taxon>Chalcidoidea</taxon>
        <taxon>Aphelinidae</taxon>
        <taxon>Aphelininae</taxon>
        <taxon>Eretmocerus</taxon>
    </lineage>
</organism>
<evidence type="ECO:0000313" key="1">
    <source>
        <dbReference type="EMBL" id="KAJ8669217.1"/>
    </source>
</evidence>